<evidence type="ECO:0000313" key="3">
    <source>
        <dbReference type="Proteomes" id="UP000198386"/>
    </source>
</evidence>
<sequence>MFLVVFLLVPVLALVALVAVEAHLHRNRSLAGAAGMPAPFDRPELHGKGRNRVH</sequence>
<evidence type="ECO:0000313" key="2">
    <source>
        <dbReference type="EMBL" id="SNS52766.1"/>
    </source>
</evidence>
<reference evidence="3" key="1">
    <citation type="submission" date="2017-06" db="EMBL/GenBank/DDBJ databases">
        <authorList>
            <person name="Varghese N."/>
            <person name="Submissions S."/>
        </authorList>
    </citation>
    <scope>NUCLEOTIDE SEQUENCE [LARGE SCALE GENOMIC DNA]</scope>
    <source>
        <strain evidence="3">DSM 45423</strain>
    </source>
</reference>
<dbReference type="RefSeq" id="WP_176450009.1">
    <property type="nucleotide sequence ID" value="NZ_FZOH01000005.1"/>
</dbReference>
<protein>
    <submittedName>
        <fullName evidence="2">Uncharacterized protein</fullName>
    </submittedName>
</protein>
<gene>
    <name evidence="2" type="ORF">SAMN04488107_2876</name>
</gene>
<dbReference type="EMBL" id="FZOH01000005">
    <property type="protein sequence ID" value="SNS52766.1"/>
    <property type="molecule type" value="Genomic_DNA"/>
</dbReference>
<evidence type="ECO:0000256" key="1">
    <source>
        <dbReference type="SAM" id="MobiDB-lite"/>
    </source>
</evidence>
<dbReference type="Proteomes" id="UP000198386">
    <property type="component" value="Unassembled WGS sequence"/>
</dbReference>
<dbReference type="AlphaFoldDB" id="A0A239F797"/>
<feature type="region of interest" description="Disordered" evidence="1">
    <location>
        <begin position="32"/>
        <end position="54"/>
    </location>
</feature>
<organism evidence="2 3">
    <name type="scientific">Geodermatophilus saharensis</name>
    <dbReference type="NCBI Taxonomy" id="1137994"/>
    <lineage>
        <taxon>Bacteria</taxon>
        <taxon>Bacillati</taxon>
        <taxon>Actinomycetota</taxon>
        <taxon>Actinomycetes</taxon>
        <taxon>Geodermatophilales</taxon>
        <taxon>Geodermatophilaceae</taxon>
        <taxon>Geodermatophilus</taxon>
    </lineage>
</organism>
<name>A0A239F797_9ACTN</name>
<accession>A0A239F797</accession>
<keyword evidence="3" id="KW-1185">Reference proteome</keyword>
<proteinExistence type="predicted"/>